<sequence>MKVKGAKKSKNKLGQRQLINCEDYYVEATGYEEQGERWMLSDIKKTLRFYLKAYEIYEAGLRAPGATLKGTYDIMYNETRLFLQIYTSYVANSGYMNLLQYVHLEDLPMIHTLTIPLTEIVNKFEEVFEKFSQVRTWDLESNLLTCYLLLLESTDEYRLNAGDLIRLAKKFIELALHSLDFQVIELQKFESTESEDERAVNEEPNDSQPSDDMVDYMEQADQITLETISEVLVGGFKFVQVLMEIIVESRLGIARDVALTPMEANRVEDLIISFTHQLNNRYAAICSSFKLEEEELAVVLEINKGIEIVSHGDLTAIEPYITDSFTDINIHLLLGKVDVLSFTISCLDSTENFDTEWKLCTLLNKLLTSAAAKLSSIRNNIISGKTKNASDQLSHIVFQLCDVTINSSDNELRRWQIKANASGDNAAKTMEILMRNAKTLLTNALKISEKSCGMEENIVDKLKRNYIYNQAQARVSMLTSPKESDTSQISELVAEHPFYNALYKV</sequence>
<dbReference type="RefSeq" id="XP_037145968.1">
    <property type="nucleotide sequence ID" value="XM_037290073.1"/>
</dbReference>
<gene>
    <name evidence="1" type="ORF">HG535_0G01270</name>
</gene>
<protein>
    <submittedName>
        <fullName evidence="1">Uncharacterized protein</fullName>
    </submittedName>
</protein>
<dbReference type="AlphaFoldDB" id="A0A7H9B6W2"/>
<name>A0A7H9B6W2_ZYGMR</name>
<proteinExistence type="predicted"/>
<dbReference type="GeneID" id="59238026"/>
<evidence type="ECO:0000313" key="2">
    <source>
        <dbReference type="Proteomes" id="UP000509704"/>
    </source>
</evidence>
<keyword evidence="2" id="KW-1185">Reference proteome</keyword>
<accession>A0A7H9B6W2</accession>
<evidence type="ECO:0000313" key="1">
    <source>
        <dbReference type="EMBL" id="QLG74243.1"/>
    </source>
</evidence>
<dbReference type="KEGG" id="zmk:HG535_0G01270"/>
<dbReference type="Proteomes" id="UP000509704">
    <property type="component" value="Chromosome 7"/>
</dbReference>
<dbReference type="EMBL" id="CP058610">
    <property type="protein sequence ID" value="QLG74243.1"/>
    <property type="molecule type" value="Genomic_DNA"/>
</dbReference>
<organism evidence="1 2">
    <name type="scientific">Zygotorulaspora mrakii</name>
    <name type="common">Zygosaccharomyces mrakii</name>
    <dbReference type="NCBI Taxonomy" id="42260"/>
    <lineage>
        <taxon>Eukaryota</taxon>
        <taxon>Fungi</taxon>
        <taxon>Dikarya</taxon>
        <taxon>Ascomycota</taxon>
        <taxon>Saccharomycotina</taxon>
        <taxon>Saccharomycetes</taxon>
        <taxon>Saccharomycetales</taxon>
        <taxon>Saccharomycetaceae</taxon>
        <taxon>Zygotorulaspora</taxon>
    </lineage>
</organism>
<reference evidence="1 2" key="1">
    <citation type="submission" date="2020-07" db="EMBL/GenBank/DDBJ databases">
        <title>The yeast mating-type switching endonuclease HO is a domesticated member of an unorthodox homing genetic element family.</title>
        <authorList>
            <person name="Coughlan A.Y."/>
            <person name="Lombardi L."/>
            <person name="Braun-Galleani S."/>
            <person name="Martos A.R."/>
            <person name="Galeote V."/>
            <person name="Bigey F."/>
            <person name="Dequin S."/>
            <person name="Byrne K.P."/>
            <person name="Wolfe K.H."/>
        </authorList>
    </citation>
    <scope>NUCLEOTIDE SEQUENCE [LARGE SCALE GENOMIC DNA]</scope>
    <source>
        <strain evidence="1 2">NRRL Y-6702</strain>
    </source>
</reference>
<dbReference type="OrthoDB" id="5328412at2759"/>